<reference evidence="2" key="1">
    <citation type="journal article" date="2006" name="PLoS Biol.">
        <title>Macronuclear genome sequence of the ciliate Tetrahymena thermophila, a model eukaryote.</title>
        <authorList>
            <person name="Eisen J.A."/>
            <person name="Coyne R.S."/>
            <person name="Wu M."/>
            <person name="Wu D."/>
            <person name="Thiagarajan M."/>
            <person name="Wortman J.R."/>
            <person name="Badger J.H."/>
            <person name="Ren Q."/>
            <person name="Amedeo P."/>
            <person name="Jones K.M."/>
            <person name="Tallon L.J."/>
            <person name="Delcher A.L."/>
            <person name="Salzberg S.L."/>
            <person name="Silva J.C."/>
            <person name="Haas B.J."/>
            <person name="Majoros W.H."/>
            <person name="Farzad M."/>
            <person name="Carlton J.M."/>
            <person name="Smith R.K. Jr."/>
            <person name="Garg J."/>
            <person name="Pearlman R.E."/>
            <person name="Karrer K.M."/>
            <person name="Sun L."/>
            <person name="Manning G."/>
            <person name="Elde N.C."/>
            <person name="Turkewitz A.P."/>
            <person name="Asai D.J."/>
            <person name="Wilkes D.E."/>
            <person name="Wang Y."/>
            <person name="Cai H."/>
            <person name="Collins K."/>
            <person name="Stewart B.A."/>
            <person name="Lee S.R."/>
            <person name="Wilamowska K."/>
            <person name="Weinberg Z."/>
            <person name="Ruzzo W.L."/>
            <person name="Wloga D."/>
            <person name="Gaertig J."/>
            <person name="Frankel J."/>
            <person name="Tsao C.-C."/>
            <person name="Gorovsky M.A."/>
            <person name="Keeling P.J."/>
            <person name="Waller R.F."/>
            <person name="Patron N.J."/>
            <person name="Cherry J.M."/>
            <person name="Stover N.A."/>
            <person name="Krieger C.J."/>
            <person name="del Toro C."/>
            <person name="Ryder H.F."/>
            <person name="Williamson S.C."/>
            <person name="Barbeau R.A."/>
            <person name="Hamilton E.P."/>
            <person name="Orias E."/>
        </authorList>
    </citation>
    <scope>NUCLEOTIDE SEQUENCE [LARGE SCALE GENOMIC DNA]</scope>
    <source>
        <strain evidence="2">SB210</strain>
    </source>
</reference>
<evidence type="ECO:0000313" key="2">
    <source>
        <dbReference type="Proteomes" id="UP000009168"/>
    </source>
</evidence>
<dbReference type="RefSeq" id="XP_012654212.1">
    <property type="nucleotide sequence ID" value="XM_012798758.1"/>
</dbReference>
<accession>W7XA19</accession>
<proteinExistence type="predicted"/>
<name>W7XA19_TETTS</name>
<gene>
    <name evidence="1" type="ORF">TTHERM_000599919</name>
</gene>
<evidence type="ECO:0000313" key="1">
    <source>
        <dbReference type="EMBL" id="EWS73248.1"/>
    </source>
</evidence>
<dbReference type="EMBL" id="GG662620">
    <property type="protein sequence ID" value="EWS73248.1"/>
    <property type="molecule type" value="Genomic_DNA"/>
</dbReference>
<dbReference type="AlphaFoldDB" id="W7XA19"/>
<dbReference type="KEGG" id="tet:TTHERM_000599919"/>
<keyword evidence="2" id="KW-1185">Reference proteome</keyword>
<dbReference type="InParanoid" id="W7XA19"/>
<sequence length="54" mass="6574">MLRSYQHFNFTFFPSFYQRVKKQLMHSQYFTQSKGASLYQQSILSLIQSQEINF</sequence>
<dbReference type="GeneID" id="24439784"/>
<organism evidence="1 2">
    <name type="scientific">Tetrahymena thermophila (strain SB210)</name>
    <dbReference type="NCBI Taxonomy" id="312017"/>
    <lineage>
        <taxon>Eukaryota</taxon>
        <taxon>Sar</taxon>
        <taxon>Alveolata</taxon>
        <taxon>Ciliophora</taxon>
        <taxon>Intramacronucleata</taxon>
        <taxon>Oligohymenophorea</taxon>
        <taxon>Hymenostomatida</taxon>
        <taxon>Tetrahymenina</taxon>
        <taxon>Tetrahymenidae</taxon>
        <taxon>Tetrahymena</taxon>
    </lineage>
</organism>
<protein>
    <submittedName>
        <fullName evidence="1">Uncharacterized protein</fullName>
    </submittedName>
</protein>
<dbReference type="Proteomes" id="UP000009168">
    <property type="component" value="Unassembled WGS sequence"/>
</dbReference>